<dbReference type="EMBL" id="CALSDN010000008">
    <property type="protein sequence ID" value="CAH6722166.1"/>
    <property type="molecule type" value="Genomic_DNA"/>
</dbReference>
<name>A0ACA9YBF2_9ASCO</name>
<organism evidence="1 2">
    <name type="scientific">[Candida] jaroonii</name>
    <dbReference type="NCBI Taxonomy" id="467808"/>
    <lineage>
        <taxon>Eukaryota</taxon>
        <taxon>Fungi</taxon>
        <taxon>Dikarya</taxon>
        <taxon>Ascomycota</taxon>
        <taxon>Saccharomycotina</taxon>
        <taxon>Pichiomycetes</taxon>
        <taxon>Debaryomycetaceae</taxon>
        <taxon>Yamadazyma</taxon>
    </lineage>
</organism>
<proteinExistence type="predicted"/>
<evidence type="ECO:0000313" key="2">
    <source>
        <dbReference type="Proteomes" id="UP001152531"/>
    </source>
</evidence>
<protein>
    <submittedName>
        <fullName evidence="1">Ethanol acetyltransferase 1</fullName>
    </submittedName>
</protein>
<keyword evidence="2" id="KW-1185">Reference proteome</keyword>
<reference evidence="1" key="1">
    <citation type="submission" date="2022-06" db="EMBL/GenBank/DDBJ databases">
        <authorList>
            <person name="Legras J.-L."/>
            <person name="Devillers H."/>
            <person name="Grondin C."/>
        </authorList>
    </citation>
    <scope>NUCLEOTIDE SEQUENCE</scope>
    <source>
        <strain evidence="1">CLIB 1444</strain>
    </source>
</reference>
<dbReference type="Proteomes" id="UP001152531">
    <property type="component" value="Unassembled WGS sequence"/>
</dbReference>
<comment type="caution">
    <text evidence="1">The sequence shown here is derived from an EMBL/GenBank/DDBJ whole genome shotgun (WGS) entry which is preliminary data.</text>
</comment>
<accession>A0ACA9YBF2</accession>
<gene>
    <name evidence="1" type="ORF">CLIB1444_08S03378</name>
</gene>
<sequence>MIKYQYWGSFRRVLNLQRYVGQNVVVGRLKLNNAVDSRTPLITKVFIRSIHYSIPPRKGPPISMKDIDYKIDDLHLDKISMPTEKVPITLHHEVYGKNTNQSPIIFLHGFLNDGRIYSSVAPQINTRTGKPCYTYDLRNHGQSGRKFPHDYQSMVEDVIYTIEKQGLKDVSLIGHSMGAKVAMLVSLKRPDLISDLIVIDNSPVVNDVSKLDRMIERLLIGLCHVETQLTAKYGKDIVDYKLLYDDTVKILRQFNINDLVIKAILPNIVVGKPHKLTASVLPFMKYDVRSKLGDWPVSYLQPLKKLDKPTLVIRAKRSRYINDDNLTNDYPKYFNDLTVTEMNTGHFAFVEHPTQFVKIVSEFLNRPKAS</sequence>
<evidence type="ECO:0000313" key="1">
    <source>
        <dbReference type="EMBL" id="CAH6722166.1"/>
    </source>
</evidence>